<protein>
    <submittedName>
        <fullName evidence="1">Uncharacterized protein</fullName>
    </submittedName>
</protein>
<evidence type="ECO:0000313" key="2">
    <source>
        <dbReference type="Proteomes" id="UP000007575"/>
    </source>
</evidence>
<dbReference type="EMBL" id="CP002193">
    <property type="protein sequence ID" value="AFD27744.1"/>
    <property type="molecule type" value="Genomic_DNA"/>
</dbReference>
<dbReference type="KEGG" id="dgo:DGo_PB0475"/>
<dbReference type="AlphaFoldDB" id="H8H2J7"/>
<organism evidence="1 2">
    <name type="scientific">Deinococcus gobiensis (strain DSM 21396 / JCM 16679 / CGMCC 1.7299 / I-0)</name>
    <dbReference type="NCBI Taxonomy" id="745776"/>
    <lineage>
        <taxon>Bacteria</taxon>
        <taxon>Thermotogati</taxon>
        <taxon>Deinococcota</taxon>
        <taxon>Deinococci</taxon>
        <taxon>Deinococcales</taxon>
        <taxon>Deinococcaceae</taxon>
        <taxon>Deinococcus</taxon>
    </lineage>
</organism>
<gene>
    <name evidence="1" type="ordered locus">DGo_PB0475</name>
</gene>
<keyword evidence="1" id="KW-0614">Plasmid</keyword>
<geneLocation type="plasmid" evidence="1 2">
    <name>P2</name>
</geneLocation>
<reference evidence="1 2" key="1">
    <citation type="journal article" date="2012" name="PLoS ONE">
        <title>Genome sequence and transcriptome analysis of the radioresistant bacterium Deinococcus gobiensis: insights into the extreme environmental adaptations.</title>
        <authorList>
            <person name="Yuan M."/>
            <person name="Chen M."/>
            <person name="Zhang W."/>
            <person name="Lu W."/>
            <person name="Wang J."/>
            <person name="Yang M."/>
            <person name="Zhao P."/>
            <person name="Tang R."/>
            <person name="Li X."/>
            <person name="Hao Y."/>
            <person name="Zhou Z."/>
            <person name="Zhan Y."/>
            <person name="Yu H."/>
            <person name="Teng C."/>
            <person name="Yan Y."/>
            <person name="Ping S."/>
            <person name="Wang Y."/>
            <person name="Lin M."/>
        </authorList>
    </citation>
    <scope>NUCLEOTIDE SEQUENCE [LARGE SCALE GENOMIC DNA]</scope>
    <source>
        <strain evidence="2">DSM 21396 / JCM 16679 / CGMCC 1.7299 / I-0</strain>
        <plasmid evidence="1">P2</plasmid>
    </source>
</reference>
<accession>H8H2J7</accession>
<evidence type="ECO:0000313" key="1">
    <source>
        <dbReference type="EMBL" id="AFD27744.1"/>
    </source>
</evidence>
<keyword evidence="2" id="KW-1185">Reference proteome</keyword>
<name>H8H2J7_DEIGI</name>
<proteinExistence type="predicted"/>
<sequence>MPNTHDRPTLRLPNRATGTHIFHAGRSRRILKEKRCAGHWLYWLA</sequence>
<dbReference type="Proteomes" id="UP000007575">
    <property type="component" value="Plasmid P2"/>
</dbReference>
<dbReference type="HOGENOM" id="CLU_3198862_0_0_0"/>